<dbReference type="AlphaFoldDB" id="A0A8X6WE25"/>
<evidence type="ECO:0000313" key="2">
    <source>
        <dbReference type="Proteomes" id="UP000887159"/>
    </source>
</evidence>
<proteinExistence type="predicted"/>
<gene>
    <name evidence="1" type="primary">NCL1_30580</name>
    <name evidence="1" type="ORF">TNCV_2230351</name>
</gene>
<organism evidence="1 2">
    <name type="scientific">Trichonephila clavipes</name>
    <name type="common">Golden silk orbweaver</name>
    <name type="synonym">Nephila clavipes</name>
    <dbReference type="NCBI Taxonomy" id="2585209"/>
    <lineage>
        <taxon>Eukaryota</taxon>
        <taxon>Metazoa</taxon>
        <taxon>Ecdysozoa</taxon>
        <taxon>Arthropoda</taxon>
        <taxon>Chelicerata</taxon>
        <taxon>Arachnida</taxon>
        <taxon>Araneae</taxon>
        <taxon>Araneomorphae</taxon>
        <taxon>Entelegynae</taxon>
        <taxon>Araneoidea</taxon>
        <taxon>Nephilidae</taxon>
        <taxon>Trichonephila</taxon>
    </lineage>
</organism>
<protein>
    <submittedName>
        <fullName evidence="1">Atr</fullName>
    </submittedName>
</protein>
<name>A0A8X6WE25_TRICX</name>
<dbReference type="Proteomes" id="UP000887159">
    <property type="component" value="Unassembled WGS sequence"/>
</dbReference>
<sequence length="91" mass="10188">MMSAGMRDQPVNKKDLMQERFEALLHKHRTKKNGAALIREKLLTLLAEVKSAVVGIPVPEVHRERGNARFVLAVVRENIGEGLFQLGTRDG</sequence>
<evidence type="ECO:0000313" key="1">
    <source>
        <dbReference type="EMBL" id="GFY33085.1"/>
    </source>
</evidence>
<comment type="caution">
    <text evidence="1">The sequence shown here is derived from an EMBL/GenBank/DDBJ whole genome shotgun (WGS) entry which is preliminary data.</text>
</comment>
<reference evidence="1" key="1">
    <citation type="submission" date="2020-08" db="EMBL/GenBank/DDBJ databases">
        <title>Multicomponent nature underlies the extraordinary mechanical properties of spider dragline silk.</title>
        <authorList>
            <person name="Kono N."/>
            <person name="Nakamura H."/>
            <person name="Mori M."/>
            <person name="Yoshida Y."/>
            <person name="Ohtoshi R."/>
            <person name="Malay A.D."/>
            <person name="Moran D.A.P."/>
            <person name="Tomita M."/>
            <person name="Numata K."/>
            <person name="Arakawa K."/>
        </authorList>
    </citation>
    <scope>NUCLEOTIDE SEQUENCE</scope>
</reference>
<accession>A0A8X6WE25</accession>
<dbReference type="EMBL" id="BMAU01021407">
    <property type="protein sequence ID" value="GFY33085.1"/>
    <property type="molecule type" value="Genomic_DNA"/>
</dbReference>
<keyword evidence="2" id="KW-1185">Reference proteome</keyword>